<evidence type="ECO:0000256" key="2">
    <source>
        <dbReference type="ARBA" id="ARBA00023163"/>
    </source>
</evidence>
<organism evidence="5 6">
    <name type="scientific">Candidatus Undinarchaeum marinum</name>
    <dbReference type="NCBI Taxonomy" id="2756141"/>
    <lineage>
        <taxon>Archaea</taxon>
        <taxon>Candidatus Undinarchaeota</taxon>
        <taxon>Candidatus Undinarchaeia</taxon>
        <taxon>Candidatus Undinarchaeales</taxon>
        <taxon>Candidatus Undinarchaeaceae</taxon>
        <taxon>Candidatus Undinarchaeum</taxon>
    </lineage>
</organism>
<sequence>MELNVIKEEKDMLQVELVGETHTLANILKEELYEDPKVKGSAYVKEDSLVSNPRLIIRTSGKKPMTALKDAAKRIQKMADEFASKFEKAK</sequence>
<dbReference type="InterPro" id="IPR036603">
    <property type="entry name" value="RBP11-like"/>
</dbReference>
<comment type="subcellular location">
    <subcellularLocation>
        <location evidence="3">Cytoplasm</location>
    </subcellularLocation>
</comment>
<dbReference type="GO" id="GO:0003899">
    <property type="term" value="F:DNA-directed RNA polymerase activity"/>
    <property type="evidence" value="ECO:0007669"/>
    <property type="project" value="UniProtKB-UniRule"/>
</dbReference>
<comment type="function">
    <text evidence="3">DNA-dependent RNA polymerase (RNAP) catalyzes the transcription of DNA into RNA using the four ribonucleoside triphosphates as substrates.</text>
</comment>
<proteinExistence type="inferred from homology"/>
<comment type="catalytic activity">
    <reaction evidence="3">
        <text>RNA(n) + a ribonucleoside 5'-triphosphate = RNA(n+1) + diphosphate</text>
        <dbReference type="Rhea" id="RHEA:21248"/>
        <dbReference type="Rhea" id="RHEA-COMP:14527"/>
        <dbReference type="Rhea" id="RHEA-COMP:17342"/>
        <dbReference type="ChEBI" id="CHEBI:33019"/>
        <dbReference type="ChEBI" id="CHEBI:61557"/>
        <dbReference type="ChEBI" id="CHEBI:140395"/>
        <dbReference type="EC" id="2.7.7.6"/>
    </reaction>
</comment>
<evidence type="ECO:0000256" key="1">
    <source>
        <dbReference type="ARBA" id="ARBA00022478"/>
    </source>
</evidence>
<evidence type="ECO:0000259" key="4">
    <source>
        <dbReference type="Pfam" id="PF13656"/>
    </source>
</evidence>
<comment type="similarity">
    <text evidence="3">Belongs to the archaeal Rpo11/eukaryotic RPB11/RPC19 RNA polymerase subunit family.</text>
</comment>
<keyword evidence="3" id="KW-0808">Transferase</keyword>
<dbReference type="SUPFAM" id="SSF55257">
    <property type="entry name" value="RBP11-like subunits of RNA polymerase"/>
    <property type="match status" value="1"/>
</dbReference>
<dbReference type="GO" id="GO:0006351">
    <property type="term" value="P:DNA-templated transcription"/>
    <property type="evidence" value="ECO:0007669"/>
    <property type="project" value="UniProtKB-UniRule"/>
</dbReference>
<evidence type="ECO:0000313" key="5">
    <source>
        <dbReference type="EMBL" id="HIJ99312.1"/>
    </source>
</evidence>
<name>A0A832V054_9ARCH</name>
<dbReference type="InterPro" id="IPR009025">
    <property type="entry name" value="RBP11-like_dimer"/>
</dbReference>
<keyword evidence="6" id="KW-1185">Reference proteome</keyword>
<accession>A0A832V054</accession>
<dbReference type="GO" id="GO:0000428">
    <property type="term" value="C:DNA-directed RNA polymerase complex"/>
    <property type="evidence" value="ECO:0007669"/>
    <property type="project" value="UniProtKB-KW"/>
</dbReference>
<evidence type="ECO:0000313" key="6">
    <source>
        <dbReference type="Proteomes" id="UP000604391"/>
    </source>
</evidence>
<dbReference type="EMBL" id="DVAD01000004">
    <property type="protein sequence ID" value="HIJ99312.1"/>
    <property type="molecule type" value="Genomic_DNA"/>
</dbReference>
<dbReference type="Proteomes" id="UP000604391">
    <property type="component" value="Unassembled WGS sequence"/>
</dbReference>
<gene>
    <name evidence="3" type="primary">rpo11</name>
    <name evidence="3" type="synonym">rpoL</name>
    <name evidence="5" type="ORF">H1011_00625</name>
</gene>
<reference evidence="5 6" key="1">
    <citation type="journal article" name="Nat. Commun.">
        <title>Undinarchaeota illuminate DPANN phylogeny and the impact of gene transfer on archaeal evolution.</title>
        <authorList>
            <person name="Dombrowski N."/>
            <person name="Williams T.A."/>
            <person name="Sun J."/>
            <person name="Woodcroft B.J."/>
            <person name="Lee J.H."/>
            <person name="Minh B.Q."/>
            <person name="Rinke C."/>
            <person name="Spang A."/>
        </authorList>
    </citation>
    <scope>NUCLEOTIDE SEQUENCE [LARGE SCALE GENOMIC DNA]</scope>
    <source>
        <strain evidence="5">MAG_bin17</strain>
    </source>
</reference>
<dbReference type="InterPro" id="IPR022905">
    <property type="entry name" value="Rpo11-like"/>
</dbReference>
<dbReference type="HAMAP" id="MF_00261">
    <property type="entry name" value="RNApol_arch_Rpo11"/>
    <property type="match status" value="1"/>
</dbReference>
<keyword evidence="1 3" id="KW-0240">DNA-directed RNA polymerase</keyword>
<dbReference type="Gene3D" id="3.30.1360.10">
    <property type="entry name" value="RNA polymerase, RBP11-like subunit"/>
    <property type="match status" value="1"/>
</dbReference>
<comment type="subunit">
    <text evidence="3">Part of the RNA polymerase complex.</text>
</comment>
<keyword evidence="3" id="KW-0963">Cytoplasm</keyword>
<dbReference type="GO" id="GO:0046983">
    <property type="term" value="F:protein dimerization activity"/>
    <property type="evidence" value="ECO:0007669"/>
    <property type="project" value="InterPro"/>
</dbReference>
<evidence type="ECO:0000256" key="3">
    <source>
        <dbReference type="HAMAP-Rule" id="MF_00261"/>
    </source>
</evidence>
<dbReference type="AlphaFoldDB" id="A0A832V054"/>
<feature type="domain" description="DNA-directed RNA polymerase RBP11-like dimerisation" evidence="4">
    <location>
        <begin position="14"/>
        <end position="84"/>
    </location>
</feature>
<comment type="caution">
    <text evidence="5">The sequence shown here is derived from an EMBL/GenBank/DDBJ whole genome shotgun (WGS) entry which is preliminary data.</text>
</comment>
<protein>
    <recommendedName>
        <fullName evidence="3">DNA-directed RNA polymerase subunit Rpo11</fullName>
        <ecNumber evidence="3">2.7.7.6</ecNumber>
    </recommendedName>
    <alternativeName>
        <fullName evidence="3">DNA-directed RNA polymerase subunit L</fullName>
    </alternativeName>
</protein>
<dbReference type="Pfam" id="PF13656">
    <property type="entry name" value="RNA_pol_L_2"/>
    <property type="match status" value="1"/>
</dbReference>
<keyword evidence="3" id="KW-0548">Nucleotidyltransferase</keyword>
<keyword evidence="2 3" id="KW-0804">Transcription</keyword>
<dbReference type="EC" id="2.7.7.6" evidence="3"/>
<dbReference type="GO" id="GO:0005737">
    <property type="term" value="C:cytoplasm"/>
    <property type="evidence" value="ECO:0007669"/>
    <property type="project" value="UniProtKB-SubCell"/>
</dbReference>
<dbReference type="CDD" id="cd06927">
    <property type="entry name" value="RNAP_L"/>
    <property type="match status" value="1"/>
</dbReference>